<reference evidence="3 4" key="1">
    <citation type="submission" date="2016-11" db="EMBL/GenBank/DDBJ databases">
        <authorList>
            <person name="Jaros S."/>
            <person name="Januszkiewicz K."/>
            <person name="Wedrychowicz H."/>
        </authorList>
    </citation>
    <scope>NUCLEOTIDE SEQUENCE [LARGE SCALE GENOMIC DNA]</scope>
    <source>
        <strain evidence="3 4">DSM 29589</strain>
    </source>
</reference>
<dbReference type="OrthoDB" id="7346027at2"/>
<dbReference type="Pfam" id="PF01903">
    <property type="entry name" value="CbiX"/>
    <property type="match status" value="1"/>
</dbReference>
<accession>A0A1M7JY21</accession>
<organism evidence="3 4">
    <name type="scientific">Roseovarius pacificus</name>
    <dbReference type="NCBI Taxonomy" id="337701"/>
    <lineage>
        <taxon>Bacteria</taxon>
        <taxon>Pseudomonadati</taxon>
        <taxon>Pseudomonadota</taxon>
        <taxon>Alphaproteobacteria</taxon>
        <taxon>Rhodobacterales</taxon>
        <taxon>Roseobacteraceae</taxon>
        <taxon>Roseovarius</taxon>
    </lineage>
</organism>
<dbReference type="AlphaFoldDB" id="A0A1M7JY21"/>
<proteinExistence type="predicted"/>
<evidence type="ECO:0000256" key="1">
    <source>
        <dbReference type="ARBA" id="ARBA00022723"/>
    </source>
</evidence>
<sequence>MCSTRSPSRRAPAIKGRAIIVSHGQPSDPAPAEAALAGFAAQVARALPGWQIESATLANPGALDRAFQATGPGAAIYPLFMTGGWFTSDALQERIAARSGHVLPPFGQDSSLPEMAVDLLNTVLAEHGWQAADTRLFIAAHGSGRSNRSACDTQDFARALARHLAFAEMRVGFVEESPSLADMAFGLGEKSICLPFFAAAGGHVQEDIPEALTLADFKGACLEPIGCAPQVPALVAQALTHEKVTA</sequence>
<dbReference type="Proteomes" id="UP000183974">
    <property type="component" value="Unassembled WGS sequence"/>
</dbReference>
<dbReference type="CDD" id="cd03416">
    <property type="entry name" value="CbiX_SirB_N"/>
    <property type="match status" value="1"/>
</dbReference>
<gene>
    <name evidence="3" type="ORF">SAMN05444398_12321</name>
</gene>
<evidence type="ECO:0000256" key="2">
    <source>
        <dbReference type="ARBA" id="ARBA00023239"/>
    </source>
</evidence>
<dbReference type="RefSeq" id="WP_073037751.1">
    <property type="nucleotide sequence ID" value="NZ_BMLR01000022.1"/>
</dbReference>
<name>A0A1M7JY21_9RHOB</name>
<evidence type="ECO:0000313" key="3">
    <source>
        <dbReference type="EMBL" id="SHM57982.1"/>
    </source>
</evidence>
<dbReference type="STRING" id="337701.SAMN05444398_12321"/>
<keyword evidence="2" id="KW-0456">Lyase</keyword>
<dbReference type="Gene3D" id="3.40.50.1400">
    <property type="match status" value="2"/>
</dbReference>
<evidence type="ECO:0000313" key="4">
    <source>
        <dbReference type="Proteomes" id="UP000183974"/>
    </source>
</evidence>
<dbReference type="GO" id="GO:0016829">
    <property type="term" value="F:lyase activity"/>
    <property type="evidence" value="ECO:0007669"/>
    <property type="project" value="UniProtKB-KW"/>
</dbReference>
<dbReference type="SUPFAM" id="SSF53800">
    <property type="entry name" value="Chelatase"/>
    <property type="match status" value="2"/>
</dbReference>
<dbReference type="InterPro" id="IPR002762">
    <property type="entry name" value="CbiX-like"/>
</dbReference>
<protein>
    <submittedName>
        <fullName evidence="3">Sirohydrochlorin ferrochelatase</fullName>
    </submittedName>
</protein>
<keyword evidence="1" id="KW-0479">Metal-binding</keyword>
<dbReference type="EMBL" id="FRBR01000023">
    <property type="protein sequence ID" value="SHM57982.1"/>
    <property type="molecule type" value="Genomic_DNA"/>
</dbReference>
<keyword evidence="4" id="KW-1185">Reference proteome</keyword>
<dbReference type="GO" id="GO:0046872">
    <property type="term" value="F:metal ion binding"/>
    <property type="evidence" value="ECO:0007669"/>
    <property type="project" value="UniProtKB-KW"/>
</dbReference>